<proteinExistence type="predicted"/>
<evidence type="ECO:0000256" key="1">
    <source>
        <dbReference type="ARBA" id="ARBA00022737"/>
    </source>
</evidence>
<organism evidence="7 8">
    <name type="scientific">Lentinus tigrinus ALCF2SS1-6</name>
    <dbReference type="NCBI Taxonomy" id="1328759"/>
    <lineage>
        <taxon>Eukaryota</taxon>
        <taxon>Fungi</taxon>
        <taxon>Dikarya</taxon>
        <taxon>Basidiomycota</taxon>
        <taxon>Agaricomycotina</taxon>
        <taxon>Agaricomycetes</taxon>
        <taxon>Polyporales</taxon>
        <taxon>Polyporaceae</taxon>
        <taxon>Lentinus</taxon>
    </lineage>
</organism>
<dbReference type="InterPro" id="IPR002110">
    <property type="entry name" value="Ankyrin_rpt"/>
</dbReference>
<dbReference type="Gene3D" id="1.25.40.20">
    <property type="entry name" value="Ankyrin repeat-containing domain"/>
    <property type="match status" value="1"/>
</dbReference>
<dbReference type="Pfam" id="PF00023">
    <property type="entry name" value="Ank"/>
    <property type="match status" value="1"/>
</dbReference>
<dbReference type="PROSITE" id="PS50297">
    <property type="entry name" value="ANK_REP_REGION"/>
    <property type="match status" value="1"/>
</dbReference>
<dbReference type="InterPro" id="IPR036770">
    <property type="entry name" value="Ankyrin_rpt-contain_sf"/>
</dbReference>
<dbReference type="SMART" id="SM00248">
    <property type="entry name" value="ANK"/>
    <property type="match status" value="1"/>
</dbReference>
<feature type="region of interest" description="Disordered" evidence="5">
    <location>
        <begin position="102"/>
        <end position="133"/>
    </location>
</feature>
<dbReference type="AlphaFoldDB" id="A0A5C2SMK6"/>
<dbReference type="PROSITE" id="PS51228">
    <property type="entry name" value="ACB_2"/>
    <property type="match status" value="1"/>
</dbReference>
<evidence type="ECO:0000256" key="5">
    <source>
        <dbReference type="SAM" id="MobiDB-lite"/>
    </source>
</evidence>
<keyword evidence="8" id="KW-1185">Reference proteome</keyword>
<dbReference type="GO" id="GO:0000062">
    <property type="term" value="F:fatty-acyl-CoA binding"/>
    <property type="evidence" value="ECO:0007669"/>
    <property type="project" value="InterPro"/>
</dbReference>
<dbReference type="PROSITE" id="PS50088">
    <property type="entry name" value="ANK_REPEAT"/>
    <property type="match status" value="1"/>
</dbReference>
<feature type="domain" description="ACB" evidence="6">
    <location>
        <begin position="7"/>
        <end position="97"/>
    </location>
</feature>
<reference evidence="7" key="1">
    <citation type="journal article" date="2018" name="Genome Biol. Evol.">
        <title>Genomics and development of Lentinus tigrinus, a white-rot wood-decaying mushroom with dimorphic fruiting bodies.</title>
        <authorList>
            <person name="Wu B."/>
            <person name="Xu Z."/>
            <person name="Knudson A."/>
            <person name="Carlson A."/>
            <person name="Chen N."/>
            <person name="Kovaka S."/>
            <person name="LaButti K."/>
            <person name="Lipzen A."/>
            <person name="Pennachio C."/>
            <person name="Riley R."/>
            <person name="Schakwitz W."/>
            <person name="Umezawa K."/>
            <person name="Ohm R.A."/>
            <person name="Grigoriev I.V."/>
            <person name="Nagy L.G."/>
            <person name="Gibbons J."/>
            <person name="Hibbett D."/>
        </authorList>
    </citation>
    <scope>NUCLEOTIDE SEQUENCE [LARGE SCALE GENOMIC DNA]</scope>
    <source>
        <strain evidence="7">ALCF2SS1-6</strain>
    </source>
</reference>
<keyword evidence="2 4" id="KW-0040">ANK repeat</keyword>
<keyword evidence="3" id="KW-0446">Lipid-binding</keyword>
<evidence type="ECO:0000256" key="3">
    <source>
        <dbReference type="ARBA" id="ARBA00023121"/>
    </source>
</evidence>
<dbReference type="SUPFAM" id="SSF48403">
    <property type="entry name" value="Ankyrin repeat"/>
    <property type="match status" value="1"/>
</dbReference>
<evidence type="ECO:0000259" key="6">
    <source>
        <dbReference type="PROSITE" id="PS51228"/>
    </source>
</evidence>
<dbReference type="EMBL" id="ML122253">
    <property type="protein sequence ID" value="RPD64850.1"/>
    <property type="molecule type" value="Genomic_DNA"/>
</dbReference>
<dbReference type="SUPFAM" id="SSF47027">
    <property type="entry name" value="Acyl-CoA binding protein"/>
    <property type="match status" value="1"/>
</dbReference>
<evidence type="ECO:0000313" key="7">
    <source>
        <dbReference type="EMBL" id="RPD64850.1"/>
    </source>
</evidence>
<dbReference type="PANTHER" id="PTHR24119:SF0">
    <property type="entry name" value="ACYL-COA-BINDING DOMAIN-CONTAINING PROTEIN 6"/>
    <property type="match status" value="1"/>
</dbReference>
<protein>
    <submittedName>
        <fullName evidence="7">Ankyrin</fullName>
    </submittedName>
</protein>
<evidence type="ECO:0000313" key="8">
    <source>
        <dbReference type="Proteomes" id="UP000313359"/>
    </source>
</evidence>
<dbReference type="InterPro" id="IPR035984">
    <property type="entry name" value="Acyl-CoA-binding_sf"/>
</dbReference>
<dbReference type="PRINTS" id="PR00689">
    <property type="entry name" value="ACOABINDINGP"/>
</dbReference>
<feature type="repeat" description="ANK" evidence="4">
    <location>
        <begin position="167"/>
        <end position="199"/>
    </location>
</feature>
<dbReference type="InterPro" id="IPR000582">
    <property type="entry name" value="Acyl-CoA-binding_protein"/>
</dbReference>
<name>A0A5C2SMK6_9APHY</name>
<dbReference type="Gene3D" id="1.20.80.10">
    <property type="match status" value="1"/>
</dbReference>
<sequence>MSTTYNPSESFREAASYLSKASSLSSVSNATKLELYAIFKYLMVSSTPNVPKPSIFDFTGKAKWEAWQTAGKTYQDPSDAEKRYLEIARSLGWVEEDIWDKSDDEGESRKPKREGGAMGRTTSTMTMEDDKGSSSALSNLAVAGDLSAMLAYFHGQPDADVNARDENGYTPLHLAADRGHLEVVDILLKRGANPEIKDPDEFTAKELAEIAGHTGIAALLSDTQNASP</sequence>
<accession>A0A5C2SMK6</accession>
<evidence type="ECO:0000256" key="4">
    <source>
        <dbReference type="PROSITE-ProRule" id="PRU00023"/>
    </source>
</evidence>
<gene>
    <name evidence="7" type="ORF">L227DRAFT_270533</name>
</gene>
<dbReference type="PANTHER" id="PTHR24119">
    <property type="entry name" value="ACYL-COA-BINDING DOMAIN-CONTAINING PROTEIN 6"/>
    <property type="match status" value="1"/>
</dbReference>
<dbReference type="Proteomes" id="UP000313359">
    <property type="component" value="Unassembled WGS sequence"/>
</dbReference>
<dbReference type="STRING" id="1328759.A0A5C2SMK6"/>
<evidence type="ECO:0000256" key="2">
    <source>
        <dbReference type="ARBA" id="ARBA00023043"/>
    </source>
</evidence>
<dbReference type="OrthoDB" id="341259at2759"/>
<dbReference type="InterPro" id="IPR014352">
    <property type="entry name" value="FERM/acyl-CoA-bd_prot_sf"/>
</dbReference>
<keyword evidence="1" id="KW-0677">Repeat</keyword>
<dbReference type="Pfam" id="PF00887">
    <property type="entry name" value="ACBP"/>
    <property type="match status" value="1"/>
</dbReference>